<evidence type="ECO:0000313" key="3">
    <source>
        <dbReference type="EMBL" id="CAF1036250.1"/>
    </source>
</evidence>
<name>A0A814JC37_9BILA</name>
<dbReference type="PROSITE" id="PS00028">
    <property type="entry name" value="ZINC_FINGER_C2H2_1"/>
    <property type="match status" value="1"/>
</dbReference>
<protein>
    <recommendedName>
        <fullName evidence="2">C2H2-type domain-containing protein</fullName>
    </recommendedName>
</protein>
<proteinExistence type="predicted"/>
<dbReference type="AlphaFoldDB" id="A0A814JC37"/>
<feature type="domain" description="C2H2-type" evidence="2">
    <location>
        <begin position="86"/>
        <end position="115"/>
    </location>
</feature>
<accession>A0A814JC37</accession>
<organism evidence="3 4">
    <name type="scientific">Brachionus calyciflorus</name>
    <dbReference type="NCBI Taxonomy" id="104777"/>
    <lineage>
        <taxon>Eukaryota</taxon>
        <taxon>Metazoa</taxon>
        <taxon>Spiralia</taxon>
        <taxon>Gnathifera</taxon>
        <taxon>Rotifera</taxon>
        <taxon>Eurotatoria</taxon>
        <taxon>Monogononta</taxon>
        <taxon>Pseudotrocha</taxon>
        <taxon>Ploima</taxon>
        <taxon>Brachionidae</taxon>
        <taxon>Brachionus</taxon>
    </lineage>
</organism>
<dbReference type="PROSITE" id="PS50157">
    <property type="entry name" value="ZINC_FINGER_C2H2_2"/>
    <property type="match status" value="1"/>
</dbReference>
<evidence type="ECO:0000259" key="2">
    <source>
        <dbReference type="PROSITE" id="PS50157"/>
    </source>
</evidence>
<dbReference type="Gene3D" id="3.30.160.60">
    <property type="entry name" value="Classic Zinc Finger"/>
    <property type="match status" value="1"/>
</dbReference>
<dbReference type="InterPro" id="IPR013087">
    <property type="entry name" value="Znf_C2H2_type"/>
</dbReference>
<gene>
    <name evidence="3" type="ORF">OXX778_LOCUS18126</name>
</gene>
<evidence type="ECO:0000256" key="1">
    <source>
        <dbReference type="PROSITE-ProRule" id="PRU00042"/>
    </source>
</evidence>
<comment type="caution">
    <text evidence="3">The sequence shown here is derived from an EMBL/GenBank/DDBJ whole genome shotgun (WGS) entry which is preliminary data.</text>
</comment>
<dbReference type="GO" id="GO:0008270">
    <property type="term" value="F:zinc ion binding"/>
    <property type="evidence" value="ECO:0007669"/>
    <property type="project" value="UniProtKB-KW"/>
</dbReference>
<dbReference type="EMBL" id="CAJNOC010004881">
    <property type="protein sequence ID" value="CAF1036250.1"/>
    <property type="molecule type" value="Genomic_DNA"/>
</dbReference>
<keyword evidence="4" id="KW-1185">Reference proteome</keyword>
<dbReference type="Proteomes" id="UP000663879">
    <property type="component" value="Unassembled WGS sequence"/>
</dbReference>
<keyword evidence="1" id="KW-0479">Metal-binding</keyword>
<reference evidence="3" key="1">
    <citation type="submission" date="2021-02" db="EMBL/GenBank/DDBJ databases">
        <authorList>
            <person name="Nowell W R."/>
        </authorList>
    </citation>
    <scope>NUCLEOTIDE SEQUENCE</scope>
    <source>
        <strain evidence="3">Ploen Becks lab</strain>
    </source>
</reference>
<keyword evidence="1" id="KW-0863">Zinc-finger</keyword>
<keyword evidence="1" id="KW-0862">Zinc</keyword>
<feature type="non-terminal residue" evidence="3">
    <location>
        <position position="1"/>
    </location>
</feature>
<sequence length="330" mass="37811">MFDVPDKLKNNFYELVVPSLADPIVIKSISESPRYLCLFKSCKDLQKSFASKQKFIQHLTICHDQELPKGGSFIAPNDKSTVPGGFWCSKCGHHYCRRDHLQKHFKSSQHCRDADVSLINPVEMHELKYEEQLAIKGPSIPKLDKFDFKPNKCLAIEWKPNESNNLEHKKEPIKTKIGNMLNKISKSFSMISISDSSKNARKFKTKSKTFLNIFSVNDASKCEISVKQERGVEKRAKRSIESDDESEQKLKIVKLATIKEEVESSDRSIEKKEDEDDDELLKEMDIEVIESDSNSVEFDEKSLIILEDETVSSDLDHSDLAFIDESERSI</sequence>
<evidence type="ECO:0000313" key="4">
    <source>
        <dbReference type="Proteomes" id="UP000663879"/>
    </source>
</evidence>